<dbReference type="AlphaFoldDB" id="A0A4Y9SA41"/>
<dbReference type="Proteomes" id="UP000297729">
    <property type="component" value="Unassembled WGS sequence"/>
</dbReference>
<accession>A0A4Y9SA41</accession>
<protein>
    <submittedName>
        <fullName evidence="1">Uncharacterized protein</fullName>
    </submittedName>
</protein>
<dbReference type="EMBL" id="SPVG01000180">
    <property type="protein sequence ID" value="TFW18693.1"/>
    <property type="molecule type" value="Genomic_DNA"/>
</dbReference>
<dbReference type="RefSeq" id="WP_135202876.1">
    <property type="nucleotide sequence ID" value="NZ_SPVG01000180.1"/>
</dbReference>
<proteinExistence type="predicted"/>
<sequence length="216" mass="24279">MNALISLDGEVLVARLDDGRELKHIDAEALANLLWQIGIRVADVKAVDWHDDVESAPMSGQKIAIYSHLRMLEEASDDDQYQSARNQTIGKLLAMPVWISRQELSQSLHEQEGRESQIDLWLSERKIFAVDQVGSQLFAAFQFDDSRRPLGIVSEILAILNKEDEWAVASWFLFPNGWITCKQNGAEVPLAPAKALDDEDAVRNAARNERQGTHFA</sequence>
<organism evidence="1 2">
    <name type="scientific">Duganella callida</name>
    <dbReference type="NCBI Taxonomy" id="2561932"/>
    <lineage>
        <taxon>Bacteria</taxon>
        <taxon>Pseudomonadati</taxon>
        <taxon>Pseudomonadota</taxon>
        <taxon>Betaproteobacteria</taxon>
        <taxon>Burkholderiales</taxon>
        <taxon>Oxalobacteraceae</taxon>
        <taxon>Telluria group</taxon>
        <taxon>Duganella</taxon>
    </lineage>
</organism>
<dbReference type="OrthoDB" id="111944at2"/>
<evidence type="ECO:0000313" key="1">
    <source>
        <dbReference type="EMBL" id="TFW18693.1"/>
    </source>
</evidence>
<comment type="caution">
    <text evidence="1">The sequence shown here is derived from an EMBL/GenBank/DDBJ whole genome shotgun (WGS) entry which is preliminary data.</text>
</comment>
<keyword evidence="2" id="KW-1185">Reference proteome</keyword>
<gene>
    <name evidence="1" type="ORF">E4L98_17765</name>
</gene>
<name>A0A4Y9SA41_9BURK</name>
<evidence type="ECO:0000313" key="2">
    <source>
        <dbReference type="Proteomes" id="UP000297729"/>
    </source>
</evidence>
<reference evidence="1 2" key="1">
    <citation type="submission" date="2019-03" db="EMBL/GenBank/DDBJ databases">
        <title>Draft Genome Sequence of Duganella callidus sp. nov., a Novel Duganella Species Isolated from Cultivated Soil.</title>
        <authorList>
            <person name="Raths R."/>
            <person name="Peta V."/>
            <person name="Bucking H."/>
        </authorList>
    </citation>
    <scope>NUCLEOTIDE SEQUENCE [LARGE SCALE GENOMIC DNA]</scope>
    <source>
        <strain evidence="1 2">DN04</strain>
    </source>
</reference>